<dbReference type="Gene3D" id="2.30.180.10">
    <property type="entry name" value="FAS1 domain"/>
    <property type="match status" value="1"/>
</dbReference>
<feature type="compositionally biased region" description="Acidic residues" evidence="1">
    <location>
        <begin position="414"/>
        <end position="429"/>
    </location>
</feature>
<dbReference type="SMART" id="SM00554">
    <property type="entry name" value="FAS1"/>
    <property type="match status" value="1"/>
</dbReference>
<organism evidence="4 5">
    <name type="scientific">Fusarium albosuccineum</name>
    <dbReference type="NCBI Taxonomy" id="1237068"/>
    <lineage>
        <taxon>Eukaryota</taxon>
        <taxon>Fungi</taxon>
        <taxon>Dikarya</taxon>
        <taxon>Ascomycota</taxon>
        <taxon>Pezizomycotina</taxon>
        <taxon>Sordariomycetes</taxon>
        <taxon>Hypocreomycetidae</taxon>
        <taxon>Hypocreales</taxon>
        <taxon>Nectriaceae</taxon>
        <taxon>Fusarium</taxon>
        <taxon>Fusarium decemcellulare species complex</taxon>
    </lineage>
</organism>
<dbReference type="GO" id="GO:0000329">
    <property type="term" value="C:fungal-type vacuole membrane"/>
    <property type="evidence" value="ECO:0007669"/>
    <property type="project" value="TreeGrafter"/>
</dbReference>
<dbReference type="PANTHER" id="PTHR10900:SF77">
    <property type="entry name" value="FI19380P1"/>
    <property type="match status" value="1"/>
</dbReference>
<dbReference type="AlphaFoldDB" id="A0A8H4L0I1"/>
<sequence length="429" mass="46818">MLWQFLVPSVLLLCGSALAQSLLAVLEENGFDTFAQRLQGNPILSIAKNDLLIYAPTNAGLARSNNATLLRRQEENEDDDEESNEEIDIAMNIVDSGGLRFPVPGGPSEDRNKLTRDVKTGGSVWGTFLDDPEYVNLGPGRNQSLVEKPSAYGLRPFVFSGLGSKAQVAGDDIPFDKGIIRPIDSDLTLPENVSSTLSHLGVSKFCDLVHKSGLLSELDSTAGITILAPDNNAFKNVTKWTDDERVELIKRHVLVDFLAYSPLLQDGLVYPTLGGGKVEVKVTDGVVYLNGAKILAGDTIVTNGVVHTIDKTLWWVVKMLLDLVLVASLAAASVSNFDWASVPAICDEICTQVDELSDLCEASDAKGRTKDLFETQCFCTNDSFDVEKITSLCAACIHEWVPYYEDLNEKHKDDDDDDGRDGNDWDDGD</sequence>
<dbReference type="Proteomes" id="UP000554235">
    <property type="component" value="Unassembled WGS sequence"/>
</dbReference>
<dbReference type="InterPro" id="IPR050904">
    <property type="entry name" value="Adhesion/Biosynth-related"/>
</dbReference>
<dbReference type="PANTHER" id="PTHR10900">
    <property type="entry name" value="PERIOSTIN-RELATED"/>
    <property type="match status" value="1"/>
</dbReference>
<dbReference type="InterPro" id="IPR036378">
    <property type="entry name" value="FAS1_dom_sf"/>
</dbReference>
<gene>
    <name evidence="4" type="ORF">FALBO_14270</name>
</gene>
<dbReference type="Pfam" id="PF02469">
    <property type="entry name" value="Fasciclin"/>
    <property type="match status" value="1"/>
</dbReference>
<evidence type="ECO:0000313" key="5">
    <source>
        <dbReference type="Proteomes" id="UP000554235"/>
    </source>
</evidence>
<reference evidence="4 5" key="1">
    <citation type="submission" date="2020-01" db="EMBL/GenBank/DDBJ databases">
        <title>Identification and distribution of gene clusters putatively required for synthesis of sphingolipid metabolism inhibitors in phylogenetically diverse species of the filamentous fungus Fusarium.</title>
        <authorList>
            <person name="Kim H.-S."/>
            <person name="Busman M."/>
            <person name="Brown D.W."/>
            <person name="Divon H."/>
            <person name="Uhlig S."/>
            <person name="Proctor R.H."/>
        </authorList>
    </citation>
    <scope>NUCLEOTIDE SEQUENCE [LARGE SCALE GENOMIC DNA]</scope>
    <source>
        <strain evidence="4 5">NRRL 20459</strain>
    </source>
</reference>
<evidence type="ECO:0000256" key="2">
    <source>
        <dbReference type="SAM" id="SignalP"/>
    </source>
</evidence>
<comment type="caution">
    <text evidence="4">The sequence shown here is derived from an EMBL/GenBank/DDBJ whole genome shotgun (WGS) entry which is preliminary data.</text>
</comment>
<evidence type="ECO:0000259" key="3">
    <source>
        <dbReference type="PROSITE" id="PS50213"/>
    </source>
</evidence>
<evidence type="ECO:0000313" key="4">
    <source>
        <dbReference type="EMBL" id="KAF4458979.1"/>
    </source>
</evidence>
<keyword evidence="5" id="KW-1185">Reference proteome</keyword>
<dbReference type="SUPFAM" id="SSF82153">
    <property type="entry name" value="FAS1 domain"/>
    <property type="match status" value="1"/>
</dbReference>
<feature type="region of interest" description="Disordered" evidence="1">
    <location>
        <begin position="410"/>
        <end position="429"/>
    </location>
</feature>
<protein>
    <recommendedName>
        <fullName evidence="3">FAS1 domain-containing protein</fullName>
    </recommendedName>
</protein>
<dbReference type="OrthoDB" id="286301at2759"/>
<feature type="signal peptide" evidence="2">
    <location>
        <begin position="1"/>
        <end position="19"/>
    </location>
</feature>
<feature type="chain" id="PRO_5034881069" description="FAS1 domain-containing protein" evidence="2">
    <location>
        <begin position="20"/>
        <end position="429"/>
    </location>
</feature>
<accession>A0A8H4L0I1</accession>
<dbReference type="GO" id="GO:0016236">
    <property type="term" value="P:macroautophagy"/>
    <property type="evidence" value="ECO:0007669"/>
    <property type="project" value="TreeGrafter"/>
</dbReference>
<name>A0A8H4L0I1_9HYPO</name>
<dbReference type="EMBL" id="JAADYS010002292">
    <property type="protein sequence ID" value="KAF4458979.1"/>
    <property type="molecule type" value="Genomic_DNA"/>
</dbReference>
<evidence type="ECO:0000256" key="1">
    <source>
        <dbReference type="SAM" id="MobiDB-lite"/>
    </source>
</evidence>
<dbReference type="InterPro" id="IPR000782">
    <property type="entry name" value="FAS1_domain"/>
</dbReference>
<proteinExistence type="predicted"/>
<feature type="domain" description="FAS1" evidence="3">
    <location>
        <begin position="189"/>
        <end position="313"/>
    </location>
</feature>
<keyword evidence="2" id="KW-0732">Signal</keyword>
<dbReference type="PROSITE" id="PS50213">
    <property type="entry name" value="FAS1"/>
    <property type="match status" value="1"/>
</dbReference>